<proteinExistence type="predicted"/>
<keyword evidence="2" id="KW-1185">Reference proteome</keyword>
<accession>A0AAV1LCX4</accession>
<evidence type="ECO:0000313" key="1">
    <source>
        <dbReference type="EMBL" id="CAK1591781.1"/>
    </source>
</evidence>
<gene>
    <name evidence="1" type="ORF">PARMNEM_LOCUS11941</name>
</gene>
<dbReference type="AlphaFoldDB" id="A0AAV1LCX4"/>
<sequence>MIVRTKFLALIPLKLKKRISKIRIPNLKKTGIMKQVRCIFFGTDALGSLVCEHVQDRPRHYIGFDRSQILTKEHQFLSRMIRQAVNIKNILISIEKMDGCCHLLGIL</sequence>
<dbReference type="Proteomes" id="UP001314205">
    <property type="component" value="Unassembled WGS sequence"/>
</dbReference>
<dbReference type="EMBL" id="CAVLGL010000087">
    <property type="protein sequence ID" value="CAK1591781.1"/>
    <property type="molecule type" value="Genomic_DNA"/>
</dbReference>
<reference evidence="1 2" key="1">
    <citation type="submission" date="2023-11" db="EMBL/GenBank/DDBJ databases">
        <authorList>
            <person name="Hedman E."/>
            <person name="Englund M."/>
            <person name="Stromberg M."/>
            <person name="Nyberg Akerstrom W."/>
            <person name="Nylinder S."/>
            <person name="Jareborg N."/>
            <person name="Kallberg Y."/>
            <person name="Kronander E."/>
        </authorList>
    </citation>
    <scope>NUCLEOTIDE SEQUENCE [LARGE SCALE GENOMIC DNA]</scope>
</reference>
<protein>
    <submittedName>
        <fullName evidence="1">Uncharacterized protein</fullName>
    </submittedName>
</protein>
<evidence type="ECO:0000313" key="2">
    <source>
        <dbReference type="Proteomes" id="UP001314205"/>
    </source>
</evidence>
<comment type="caution">
    <text evidence="1">The sequence shown here is derived from an EMBL/GenBank/DDBJ whole genome shotgun (WGS) entry which is preliminary data.</text>
</comment>
<organism evidence="1 2">
    <name type="scientific">Parnassius mnemosyne</name>
    <name type="common">clouded apollo</name>
    <dbReference type="NCBI Taxonomy" id="213953"/>
    <lineage>
        <taxon>Eukaryota</taxon>
        <taxon>Metazoa</taxon>
        <taxon>Ecdysozoa</taxon>
        <taxon>Arthropoda</taxon>
        <taxon>Hexapoda</taxon>
        <taxon>Insecta</taxon>
        <taxon>Pterygota</taxon>
        <taxon>Neoptera</taxon>
        <taxon>Endopterygota</taxon>
        <taxon>Lepidoptera</taxon>
        <taxon>Glossata</taxon>
        <taxon>Ditrysia</taxon>
        <taxon>Papilionoidea</taxon>
        <taxon>Papilionidae</taxon>
        <taxon>Parnassiinae</taxon>
        <taxon>Parnassini</taxon>
        <taxon>Parnassius</taxon>
        <taxon>Driopa</taxon>
    </lineage>
</organism>
<name>A0AAV1LCX4_9NEOP</name>